<evidence type="ECO:0000256" key="2">
    <source>
        <dbReference type="ARBA" id="ARBA00022801"/>
    </source>
</evidence>
<dbReference type="Gene3D" id="3.40.50.1240">
    <property type="entry name" value="Phosphoglycerate mutase-like"/>
    <property type="match status" value="1"/>
</dbReference>
<evidence type="ECO:0000256" key="5">
    <source>
        <dbReference type="SAM" id="MobiDB-lite"/>
    </source>
</evidence>
<evidence type="ECO:0000256" key="4">
    <source>
        <dbReference type="ARBA" id="ARBA00040722"/>
    </source>
</evidence>
<reference evidence="6" key="1">
    <citation type="submission" date="2023-08" db="EMBL/GenBank/DDBJ databases">
        <authorList>
            <person name="Chen Y."/>
            <person name="Shah S."/>
            <person name="Dougan E. K."/>
            <person name="Thang M."/>
            <person name="Chan C."/>
        </authorList>
    </citation>
    <scope>NUCLEOTIDE SEQUENCE</scope>
</reference>
<dbReference type="SMART" id="SM00855">
    <property type="entry name" value="PGAM"/>
    <property type="match status" value="1"/>
</dbReference>
<proteinExistence type="inferred from homology"/>
<dbReference type="SUPFAM" id="SSF53254">
    <property type="entry name" value="Phosphoglycerate mutase-like"/>
    <property type="match status" value="1"/>
</dbReference>
<dbReference type="InterPro" id="IPR013078">
    <property type="entry name" value="His_Pase_superF_clade-1"/>
</dbReference>
<dbReference type="PANTHER" id="PTHR20935">
    <property type="entry name" value="PHOSPHOGLYCERATE MUTASE-RELATED"/>
    <property type="match status" value="1"/>
</dbReference>
<keyword evidence="2" id="KW-0378">Hydrolase</keyword>
<dbReference type="GO" id="GO:0005739">
    <property type="term" value="C:mitochondrion"/>
    <property type="evidence" value="ECO:0007669"/>
    <property type="project" value="TreeGrafter"/>
</dbReference>
<protein>
    <recommendedName>
        <fullName evidence="3">Serine/threonine-protein phosphatase PGAM5, mitochondrial</fullName>
    </recommendedName>
    <alternativeName>
        <fullName evidence="4">Serine/threonine-protein phosphatase Pgam5, mitochondrial</fullName>
    </alternativeName>
</protein>
<dbReference type="PANTHER" id="PTHR20935:SF0">
    <property type="entry name" value="SERINE_THREONINE-PROTEIN PHOSPHATASE PGAM5, MITOCHONDRIAL"/>
    <property type="match status" value="1"/>
</dbReference>
<dbReference type="GO" id="GO:0004722">
    <property type="term" value="F:protein serine/threonine phosphatase activity"/>
    <property type="evidence" value="ECO:0007669"/>
    <property type="project" value="TreeGrafter"/>
</dbReference>
<comment type="caution">
    <text evidence="6">The sequence shown here is derived from an EMBL/GenBank/DDBJ whole genome shotgun (WGS) entry which is preliminary data.</text>
</comment>
<dbReference type="InterPro" id="IPR029033">
    <property type="entry name" value="His_PPase_superfam"/>
</dbReference>
<feature type="compositionally biased region" description="Basic and acidic residues" evidence="5">
    <location>
        <begin position="195"/>
        <end position="208"/>
    </location>
</feature>
<dbReference type="Pfam" id="PF00300">
    <property type="entry name" value="His_Phos_1"/>
    <property type="match status" value="1"/>
</dbReference>
<dbReference type="InterPro" id="IPR051021">
    <property type="entry name" value="Mito_Ser/Thr_phosphatase"/>
</dbReference>
<gene>
    <name evidence="6" type="ORF">EVOR1521_LOCUS19406</name>
</gene>
<feature type="region of interest" description="Disordered" evidence="5">
    <location>
        <begin position="195"/>
        <end position="227"/>
    </location>
</feature>
<evidence type="ECO:0000256" key="3">
    <source>
        <dbReference type="ARBA" id="ARBA00039765"/>
    </source>
</evidence>
<name>A0AA36IXR8_9DINO</name>
<sequence length="297" mass="34287">MLKRQRAGSVVVSSAAQGEEWWQDPSNCSDACFMWKRQWNPDWDFRSPPTGEKSKVGKIRHLLFIRHGQYDLEGEEHRLTELGRRQSEKLAQRLVAERQGLKKDRYGEVKINYTGIWVSNVPRALETAQILSSFLPDVPLKEPEPLLAEGKPTVPHPTSSAKGFVGADLWEDSVRMEAAFRKYVHRDVDHKKLAEKKAKKEKKKKQELGDGYVPPEKEEEPEPEPKEPEHVFEIYVCHMNMIRYMVMRALQLPPEAWLRLRGDNTNITEIVVHPDGRVSLHRFGDVGHLPVEMATFH</sequence>
<accession>A0AA36IXR8</accession>
<evidence type="ECO:0000313" key="6">
    <source>
        <dbReference type="EMBL" id="CAJ1394831.1"/>
    </source>
</evidence>
<dbReference type="AlphaFoldDB" id="A0AA36IXR8"/>
<organism evidence="6 7">
    <name type="scientific">Effrenium voratum</name>
    <dbReference type="NCBI Taxonomy" id="2562239"/>
    <lineage>
        <taxon>Eukaryota</taxon>
        <taxon>Sar</taxon>
        <taxon>Alveolata</taxon>
        <taxon>Dinophyceae</taxon>
        <taxon>Suessiales</taxon>
        <taxon>Symbiodiniaceae</taxon>
        <taxon>Effrenium</taxon>
    </lineage>
</organism>
<dbReference type="EMBL" id="CAUJNA010002979">
    <property type="protein sequence ID" value="CAJ1394831.1"/>
    <property type="molecule type" value="Genomic_DNA"/>
</dbReference>
<keyword evidence="7" id="KW-1185">Reference proteome</keyword>
<evidence type="ECO:0000313" key="7">
    <source>
        <dbReference type="Proteomes" id="UP001178507"/>
    </source>
</evidence>
<dbReference type="CDD" id="cd07067">
    <property type="entry name" value="HP_PGM_like"/>
    <property type="match status" value="1"/>
</dbReference>
<dbReference type="Proteomes" id="UP001178507">
    <property type="component" value="Unassembled WGS sequence"/>
</dbReference>
<comment type="similarity">
    <text evidence="1">Belongs to the phosphoglycerate mutase family. BPG-dependent PGAM subfamily.</text>
</comment>
<evidence type="ECO:0000256" key="1">
    <source>
        <dbReference type="ARBA" id="ARBA00006717"/>
    </source>
</evidence>
<dbReference type="GO" id="GO:0090141">
    <property type="term" value="P:positive regulation of mitochondrial fission"/>
    <property type="evidence" value="ECO:0007669"/>
    <property type="project" value="TreeGrafter"/>
</dbReference>